<dbReference type="EMBL" id="LT598451">
    <property type="protein sequence ID" value="SCU97677.1"/>
    <property type="molecule type" value="Genomic_DNA"/>
</dbReference>
<feature type="compositionally biased region" description="Basic residues" evidence="2">
    <location>
        <begin position="158"/>
        <end position="169"/>
    </location>
</feature>
<evidence type="ECO:0000313" key="4">
    <source>
        <dbReference type="EMBL" id="SCU97677.1"/>
    </source>
</evidence>
<gene>
    <name evidence="4" type="ORF">LANO_0E16644G</name>
</gene>
<feature type="domain" description="Chromatin target of PRMT1 protein C-terminal" evidence="3">
    <location>
        <begin position="152"/>
        <end position="194"/>
    </location>
</feature>
<evidence type="ECO:0000256" key="1">
    <source>
        <dbReference type="ARBA" id="ARBA00022884"/>
    </source>
</evidence>
<proteinExistence type="predicted"/>
<keyword evidence="1" id="KW-0694">RNA-binding</keyword>
<dbReference type="InterPro" id="IPR025715">
    <property type="entry name" value="FoP_C"/>
</dbReference>
<evidence type="ECO:0000259" key="3">
    <source>
        <dbReference type="Pfam" id="PF13865"/>
    </source>
</evidence>
<accession>A0A1G4K255</accession>
<keyword evidence="5" id="KW-1185">Reference proteome</keyword>
<evidence type="ECO:0000313" key="5">
    <source>
        <dbReference type="Proteomes" id="UP000189911"/>
    </source>
</evidence>
<sequence length="196" mass="22526">MSINDELDSIIGENPAKGITKYRRRDLRNGLASRIGRVSGDVRDSARRDFEPRSYHTSNGLYNDDGVRGPAVPAKKRMRILHIPLDVSDFVIEDMVKETALPVYSNFYDHADSRTGVFEFAKQEEIDAVAKVFTDKELNGVKLSVEVYELKNRQERRTQRKGQRGGRRPQRGERKEKLAQPTADQLDQELEAYMRE</sequence>
<dbReference type="Proteomes" id="UP000189911">
    <property type="component" value="Chromosome E"/>
</dbReference>
<name>A0A1G4K255_9SACH</name>
<evidence type="ECO:0000256" key="2">
    <source>
        <dbReference type="SAM" id="MobiDB-lite"/>
    </source>
</evidence>
<feature type="region of interest" description="Disordered" evidence="2">
    <location>
        <begin position="153"/>
        <end position="196"/>
    </location>
</feature>
<dbReference type="Pfam" id="PF13865">
    <property type="entry name" value="FoP_duplication"/>
    <property type="match status" value="1"/>
</dbReference>
<dbReference type="AlphaFoldDB" id="A0A1G4K255"/>
<reference evidence="5" key="1">
    <citation type="submission" date="2016-03" db="EMBL/GenBank/DDBJ databases">
        <authorList>
            <person name="Devillers Hugo."/>
        </authorList>
    </citation>
    <scope>NUCLEOTIDE SEQUENCE [LARGE SCALE GENOMIC DNA]</scope>
</reference>
<protein>
    <submittedName>
        <fullName evidence="4">LANO_0E16644g1_1</fullName>
    </submittedName>
</protein>
<dbReference type="GO" id="GO:0003723">
    <property type="term" value="F:RNA binding"/>
    <property type="evidence" value="ECO:0007669"/>
    <property type="project" value="UniProtKB-KW"/>
</dbReference>
<organism evidence="4 5">
    <name type="scientific">Lachancea nothofagi CBS 11611</name>
    <dbReference type="NCBI Taxonomy" id="1266666"/>
    <lineage>
        <taxon>Eukaryota</taxon>
        <taxon>Fungi</taxon>
        <taxon>Dikarya</taxon>
        <taxon>Ascomycota</taxon>
        <taxon>Saccharomycotina</taxon>
        <taxon>Saccharomycetes</taxon>
        <taxon>Saccharomycetales</taxon>
        <taxon>Saccharomycetaceae</taxon>
        <taxon>Lachancea</taxon>
    </lineage>
</organism>
<dbReference type="OrthoDB" id="1099063at2759"/>